<dbReference type="InterPro" id="IPR031983">
    <property type="entry name" value="DUF4786"/>
</dbReference>
<sequence length="364" mass="40682">MVPLLRNSLRAQSPVNISSVTMKPTQFICKYSQYTTFPVSDFQTPLHSHNCGYTLYNSDQTTRNTALNEIKMARSFLLALLVLLAIVCQIKSAPSRRIRTTSVDGETETTSEQQGKVEEVPKEKTKEASKPSSRRNKALNLFSGYYPSFLSSSLDYSEDDDDDITFALNDDHFDEDDISRTLPSKRRQQNKKKNGSGDTFPNDNLNSLQYDNSPIFYIRLPPTPYMFVPGLGYVSQPPTLGPAMPPMLPQGPADPFINLPIDFVSNGKPTGVYQWSGAPSYSPGPQMPMDPYGYGAQPAMQPVHHHSNYNTQSYKPKPKPAPTNSKVTNLKGPFVFNGKPGDNVYVLRDTYNSIYSDALQNFYP</sequence>
<dbReference type="Pfam" id="PF16027">
    <property type="entry name" value="DUF4786"/>
    <property type="match status" value="1"/>
</dbReference>
<dbReference type="Proteomes" id="UP000838878">
    <property type="component" value="Chromosome 3"/>
</dbReference>
<feature type="compositionally biased region" description="Polar residues" evidence="1">
    <location>
        <begin position="196"/>
        <end position="205"/>
    </location>
</feature>
<feature type="compositionally biased region" description="Polar residues" evidence="1">
    <location>
        <begin position="100"/>
        <end position="114"/>
    </location>
</feature>
<feature type="non-terminal residue" evidence="2">
    <location>
        <position position="364"/>
    </location>
</feature>
<proteinExistence type="predicted"/>
<evidence type="ECO:0000256" key="1">
    <source>
        <dbReference type="SAM" id="MobiDB-lite"/>
    </source>
</evidence>
<protein>
    <submittedName>
        <fullName evidence="2">Uncharacterized protein</fullName>
    </submittedName>
</protein>
<feature type="compositionally biased region" description="Basic residues" evidence="1">
    <location>
        <begin position="183"/>
        <end position="194"/>
    </location>
</feature>
<keyword evidence="3" id="KW-1185">Reference proteome</keyword>
<dbReference type="EMBL" id="OV170223">
    <property type="protein sequence ID" value="CAH0723252.1"/>
    <property type="molecule type" value="Genomic_DNA"/>
</dbReference>
<evidence type="ECO:0000313" key="3">
    <source>
        <dbReference type="Proteomes" id="UP000838878"/>
    </source>
</evidence>
<feature type="compositionally biased region" description="Basic and acidic residues" evidence="1">
    <location>
        <begin position="115"/>
        <end position="129"/>
    </location>
</feature>
<dbReference type="OrthoDB" id="7700260at2759"/>
<accession>A0A8J9W0Y0</accession>
<reference evidence="2" key="1">
    <citation type="submission" date="2021-12" db="EMBL/GenBank/DDBJ databases">
        <authorList>
            <person name="Martin H S."/>
        </authorList>
    </citation>
    <scope>NUCLEOTIDE SEQUENCE</scope>
</reference>
<evidence type="ECO:0000313" key="2">
    <source>
        <dbReference type="EMBL" id="CAH0723252.1"/>
    </source>
</evidence>
<gene>
    <name evidence="2" type="ORF">BINO364_LOCUS9107</name>
</gene>
<dbReference type="AlphaFoldDB" id="A0A8J9W0Y0"/>
<feature type="region of interest" description="Disordered" evidence="1">
    <location>
        <begin position="97"/>
        <end position="134"/>
    </location>
</feature>
<organism evidence="2 3">
    <name type="scientific">Brenthis ino</name>
    <name type="common">lesser marbled fritillary</name>
    <dbReference type="NCBI Taxonomy" id="405034"/>
    <lineage>
        <taxon>Eukaryota</taxon>
        <taxon>Metazoa</taxon>
        <taxon>Ecdysozoa</taxon>
        <taxon>Arthropoda</taxon>
        <taxon>Hexapoda</taxon>
        <taxon>Insecta</taxon>
        <taxon>Pterygota</taxon>
        <taxon>Neoptera</taxon>
        <taxon>Endopterygota</taxon>
        <taxon>Lepidoptera</taxon>
        <taxon>Glossata</taxon>
        <taxon>Ditrysia</taxon>
        <taxon>Papilionoidea</taxon>
        <taxon>Nymphalidae</taxon>
        <taxon>Heliconiinae</taxon>
        <taxon>Argynnini</taxon>
        <taxon>Brenthis</taxon>
    </lineage>
</organism>
<feature type="region of interest" description="Disordered" evidence="1">
    <location>
        <begin position="175"/>
        <end position="205"/>
    </location>
</feature>
<name>A0A8J9W0Y0_9NEOP</name>